<accession>A0ABQ4IU26</accession>
<feature type="transmembrane region" description="Helical" evidence="1">
    <location>
        <begin position="32"/>
        <end position="52"/>
    </location>
</feature>
<keyword evidence="1" id="KW-1133">Transmembrane helix</keyword>
<dbReference type="Proteomes" id="UP000643165">
    <property type="component" value="Unassembled WGS sequence"/>
</dbReference>
<keyword evidence="1" id="KW-0812">Transmembrane</keyword>
<organism evidence="2 3">
    <name type="scientific">Micromonospora lutea</name>
    <dbReference type="NCBI Taxonomy" id="419825"/>
    <lineage>
        <taxon>Bacteria</taxon>
        <taxon>Bacillati</taxon>
        <taxon>Actinomycetota</taxon>
        <taxon>Actinomycetes</taxon>
        <taxon>Micromonosporales</taxon>
        <taxon>Micromonosporaceae</taxon>
        <taxon>Micromonospora</taxon>
    </lineage>
</organism>
<evidence type="ECO:0000313" key="3">
    <source>
        <dbReference type="Proteomes" id="UP000643165"/>
    </source>
</evidence>
<keyword evidence="1" id="KW-0472">Membrane</keyword>
<gene>
    <name evidence="2" type="ORF">Vlu01_20510</name>
</gene>
<keyword evidence="3" id="KW-1185">Reference proteome</keyword>
<dbReference type="EMBL" id="BOPB01000009">
    <property type="protein sequence ID" value="GIJ21427.1"/>
    <property type="molecule type" value="Genomic_DNA"/>
</dbReference>
<sequence length="57" mass="5542">MSGILPTLLLILAGVLVGGALSLHRQGAPRGAVVVTALLAALATVAGVLWLLPGDGS</sequence>
<dbReference type="RefSeq" id="WP_373307333.1">
    <property type="nucleotide sequence ID" value="NZ_BOPB01000009.1"/>
</dbReference>
<reference evidence="2 3" key="1">
    <citation type="submission" date="2021-01" db="EMBL/GenBank/DDBJ databases">
        <title>Whole genome shotgun sequence of Verrucosispora lutea NBRC 106530.</title>
        <authorList>
            <person name="Komaki H."/>
            <person name="Tamura T."/>
        </authorList>
    </citation>
    <scope>NUCLEOTIDE SEQUENCE [LARGE SCALE GENOMIC DNA]</scope>
    <source>
        <strain evidence="2 3">NBRC 106530</strain>
    </source>
</reference>
<name>A0ABQ4IU26_9ACTN</name>
<comment type="caution">
    <text evidence="2">The sequence shown here is derived from an EMBL/GenBank/DDBJ whole genome shotgun (WGS) entry which is preliminary data.</text>
</comment>
<proteinExistence type="predicted"/>
<evidence type="ECO:0000313" key="2">
    <source>
        <dbReference type="EMBL" id="GIJ21427.1"/>
    </source>
</evidence>
<protein>
    <submittedName>
        <fullName evidence="2">Uncharacterized protein</fullName>
    </submittedName>
</protein>
<evidence type="ECO:0000256" key="1">
    <source>
        <dbReference type="SAM" id="Phobius"/>
    </source>
</evidence>